<evidence type="ECO:0000256" key="9">
    <source>
        <dbReference type="ARBA" id="ARBA00047928"/>
    </source>
</evidence>
<feature type="region of interest" description="Disordered" evidence="12">
    <location>
        <begin position="1"/>
        <end position="20"/>
    </location>
</feature>
<dbReference type="InterPro" id="IPR012334">
    <property type="entry name" value="Pectin_lyas_fold"/>
</dbReference>
<evidence type="ECO:0000256" key="12">
    <source>
        <dbReference type="SAM" id="MobiDB-lite"/>
    </source>
</evidence>
<dbReference type="Pfam" id="PF01095">
    <property type="entry name" value="Pectinesterase"/>
    <property type="match status" value="1"/>
</dbReference>
<evidence type="ECO:0000256" key="1">
    <source>
        <dbReference type="ARBA" id="ARBA00004613"/>
    </source>
</evidence>
<evidence type="ECO:0000313" key="14">
    <source>
        <dbReference type="EMBL" id="KAL2788253.1"/>
    </source>
</evidence>
<name>A0ABR4FYD6_9EURO</name>
<evidence type="ECO:0000256" key="8">
    <source>
        <dbReference type="ARBA" id="ARBA00023085"/>
    </source>
</evidence>
<keyword evidence="11" id="KW-0961">Cell wall biogenesis/degradation</keyword>
<comment type="catalytic activity">
    <reaction evidence="9 11">
        <text>[(1-&gt;4)-alpha-D-galacturonosyl methyl ester](n) + n H2O = [(1-&gt;4)-alpha-D-galacturonosyl](n) + n methanol + n H(+)</text>
        <dbReference type="Rhea" id="RHEA:22380"/>
        <dbReference type="Rhea" id="RHEA-COMP:14570"/>
        <dbReference type="Rhea" id="RHEA-COMP:14573"/>
        <dbReference type="ChEBI" id="CHEBI:15377"/>
        <dbReference type="ChEBI" id="CHEBI:15378"/>
        <dbReference type="ChEBI" id="CHEBI:17790"/>
        <dbReference type="ChEBI" id="CHEBI:140522"/>
        <dbReference type="ChEBI" id="CHEBI:140523"/>
        <dbReference type="EC" id="3.1.1.11"/>
    </reaction>
</comment>
<comment type="function">
    <text evidence="11">Involved in maceration and soft-rotting of plant tissue.</text>
</comment>
<protein>
    <recommendedName>
        <fullName evidence="4 11">Pectinesterase</fullName>
        <ecNumber evidence="4 11">3.1.1.11</ecNumber>
    </recommendedName>
</protein>
<dbReference type="Proteomes" id="UP001610563">
    <property type="component" value="Unassembled WGS sequence"/>
</dbReference>
<reference evidence="14 15" key="1">
    <citation type="submission" date="2024-07" db="EMBL/GenBank/DDBJ databases">
        <title>Section-level genome sequencing and comparative genomics of Aspergillus sections Usti and Cavernicolus.</title>
        <authorList>
            <consortium name="Lawrence Berkeley National Laboratory"/>
            <person name="Nybo J.L."/>
            <person name="Vesth T.C."/>
            <person name="Theobald S."/>
            <person name="Frisvad J.C."/>
            <person name="Larsen T.O."/>
            <person name="Kjaerboelling I."/>
            <person name="Rothschild-Mancinelli K."/>
            <person name="Lyhne E.K."/>
            <person name="Kogle M.E."/>
            <person name="Barry K."/>
            <person name="Clum A."/>
            <person name="Na H."/>
            <person name="Ledsgaard L."/>
            <person name="Lin J."/>
            <person name="Lipzen A."/>
            <person name="Kuo A."/>
            <person name="Riley R."/>
            <person name="Mondo S."/>
            <person name="Labutti K."/>
            <person name="Haridas S."/>
            <person name="Pangalinan J."/>
            <person name="Salamov A.A."/>
            <person name="Simmons B.A."/>
            <person name="Magnuson J.K."/>
            <person name="Chen J."/>
            <person name="Drula E."/>
            <person name="Henrissat B."/>
            <person name="Wiebenga A."/>
            <person name="Lubbers R.J."/>
            <person name="Gomes A.C."/>
            <person name="Makela M.R."/>
            <person name="Stajich J."/>
            <person name="Grigoriev I.V."/>
            <person name="Mortensen U.H."/>
            <person name="De Vries R.P."/>
            <person name="Baker S.E."/>
            <person name="Andersen M.R."/>
        </authorList>
    </citation>
    <scope>NUCLEOTIDE SEQUENCE [LARGE SCALE GENOMIC DNA]</scope>
    <source>
        <strain evidence="14 15">CBS 209.92</strain>
    </source>
</reference>
<evidence type="ECO:0000256" key="7">
    <source>
        <dbReference type="ARBA" id="ARBA00022801"/>
    </source>
</evidence>
<comment type="subcellular location">
    <subcellularLocation>
        <location evidence="1 11">Secreted</location>
    </subcellularLocation>
</comment>
<proteinExistence type="inferred from homology"/>
<feature type="active site" evidence="10">
    <location>
        <position position="163"/>
    </location>
</feature>
<evidence type="ECO:0000259" key="13">
    <source>
        <dbReference type="Pfam" id="PF01095"/>
    </source>
</evidence>
<dbReference type="PANTHER" id="PTHR31321">
    <property type="entry name" value="ACYL-COA THIOESTER HYDROLASE YBHC-RELATED"/>
    <property type="match status" value="1"/>
</dbReference>
<feature type="domain" description="Pectinesterase catalytic" evidence="13">
    <location>
        <begin position="19"/>
        <end position="276"/>
    </location>
</feature>
<dbReference type="EMBL" id="JBFTWV010000082">
    <property type="protein sequence ID" value="KAL2788253.1"/>
    <property type="molecule type" value="Genomic_DNA"/>
</dbReference>
<comment type="caution">
    <text evidence="14">The sequence shown here is derived from an EMBL/GenBank/DDBJ whole genome shotgun (WGS) entry which is preliminary data.</text>
</comment>
<dbReference type="PROSITE" id="PS00503">
    <property type="entry name" value="PECTINESTERASE_2"/>
    <property type="match status" value="1"/>
</dbReference>
<keyword evidence="6" id="KW-0732">Signal</keyword>
<keyword evidence="8 11" id="KW-0063">Aspartyl esterase</keyword>
<evidence type="ECO:0000256" key="5">
    <source>
        <dbReference type="ARBA" id="ARBA00022525"/>
    </source>
</evidence>
<dbReference type="PANTHER" id="PTHR31321:SF57">
    <property type="entry name" value="PECTINESTERASE 53-RELATED"/>
    <property type="match status" value="1"/>
</dbReference>
<dbReference type="InterPro" id="IPR011050">
    <property type="entry name" value="Pectin_lyase_fold/virulence"/>
</dbReference>
<dbReference type="SUPFAM" id="SSF51126">
    <property type="entry name" value="Pectin lyase-like"/>
    <property type="match status" value="1"/>
</dbReference>
<evidence type="ECO:0000256" key="4">
    <source>
        <dbReference type="ARBA" id="ARBA00013229"/>
    </source>
</evidence>
<dbReference type="EC" id="3.1.1.11" evidence="4 11"/>
<accession>A0ABR4FYD6</accession>
<keyword evidence="15" id="KW-1185">Reference proteome</keyword>
<evidence type="ECO:0000313" key="15">
    <source>
        <dbReference type="Proteomes" id="UP001610563"/>
    </source>
</evidence>
<feature type="compositionally biased region" description="Polar residues" evidence="12">
    <location>
        <begin position="10"/>
        <end position="20"/>
    </location>
</feature>
<evidence type="ECO:0000256" key="10">
    <source>
        <dbReference type="PROSITE-ProRule" id="PRU10040"/>
    </source>
</evidence>
<keyword evidence="7 11" id="KW-0378">Hydrolase</keyword>
<evidence type="ECO:0000256" key="3">
    <source>
        <dbReference type="ARBA" id="ARBA00008891"/>
    </source>
</evidence>
<comment type="pathway">
    <text evidence="2 11">Glycan metabolism; pectin degradation; 2-dehydro-3-deoxy-D-gluconate from pectin: step 1/5.</text>
</comment>
<evidence type="ECO:0000256" key="11">
    <source>
        <dbReference type="RuleBase" id="RU000589"/>
    </source>
</evidence>
<evidence type="ECO:0000256" key="6">
    <source>
        <dbReference type="ARBA" id="ARBA00022729"/>
    </source>
</evidence>
<keyword evidence="5 11" id="KW-0964">Secreted</keyword>
<organism evidence="14 15">
    <name type="scientific">Aspergillus keveii</name>
    <dbReference type="NCBI Taxonomy" id="714993"/>
    <lineage>
        <taxon>Eukaryota</taxon>
        <taxon>Fungi</taxon>
        <taxon>Dikarya</taxon>
        <taxon>Ascomycota</taxon>
        <taxon>Pezizomycotina</taxon>
        <taxon>Eurotiomycetes</taxon>
        <taxon>Eurotiomycetidae</taxon>
        <taxon>Eurotiales</taxon>
        <taxon>Aspergillaceae</taxon>
        <taxon>Aspergillus</taxon>
        <taxon>Aspergillus subgen. Nidulantes</taxon>
    </lineage>
</organism>
<dbReference type="Gene3D" id="2.160.20.10">
    <property type="entry name" value="Single-stranded right-handed beta-helix, Pectin lyase-like"/>
    <property type="match status" value="1"/>
</dbReference>
<gene>
    <name evidence="14" type="ORF">BJX66DRAFT_327245</name>
</gene>
<sequence>MLSKRAGRTSPPTGCSSVGSGRQYSTITQAIDALGSGTSAACIFIYPGTYTVADGVSIRYKGPLTLYGSTPDANQVTFTRNKGSYDAGSLDASSTFNIVSSNFRAYNINFRNTYGSQGQAVAVTANGDKQGYYACGFYGYQDTLYAKSGRQYYSNCYVEGAVDFIFGFAAAWFGECTVASNGGGYITASSRGTTADDVWYVFDHSTIRAATGHNLAGKVFLGRPWRVLARVIYQNSVLTDVVHPEGWTTMAQGATPEFREFQNTGAGSNTAQRKWLTSPTTAGVSKSQLWGSDWGTWIDTTW</sequence>
<comment type="similarity">
    <text evidence="3">Belongs to the pectinesterase family.</text>
</comment>
<dbReference type="InterPro" id="IPR033131">
    <property type="entry name" value="Pectinesterase_Asp_AS"/>
</dbReference>
<evidence type="ECO:0000256" key="2">
    <source>
        <dbReference type="ARBA" id="ARBA00005184"/>
    </source>
</evidence>
<dbReference type="InterPro" id="IPR000070">
    <property type="entry name" value="Pectinesterase_cat"/>
</dbReference>